<evidence type="ECO:0000313" key="3">
    <source>
        <dbReference type="Proteomes" id="UP000078542"/>
    </source>
</evidence>
<sequence>MPRISPNCQIISPRMVESRRTDLSFLSIVVPFVNHLYFGRHSLDCRAYPYRRREAVLRLAPLGDYLLDADGGIASRGGRHEIRARRGRCGREDRSARRSRRWIKYAGTRKSTGTRRTDDGDGGCGGGGEQHTHSEATSLLFKTNSVASVEEWLRGTTSWGGGSKDIWRDRFRYPVPVAIFIRRDRTELYMEEGSRRESERGDESTLKRYIVVSARV</sequence>
<dbReference type="Proteomes" id="UP000078542">
    <property type="component" value="Unassembled WGS sequence"/>
</dbReference>
<protein>
    <submittedName>
        <fullName evidence="2">Uncharacterized protein</fullName>
    </submittedName>
</protein>
<evidence type="ECO:0000313" key="2">
    <source>
        <dbReference type="EMBL" id="KYN03518.1"/>
    </source>
</evidence>
<dbReference type="EMBL" id="KQ977329">
    <property type="protein sequence ID" value="KYN03518.1"/>
    <property type="molecule type" value="Genomic_DNA"/>
</dbReference>
<accession>A0A195CS03</accession>
<reference evidence="2 3" key="1">
    <citation type="submission" date="2016-03" db="EMBL/GenBank/DDBJ databases">
        <title>Cyphomyrmex costatus WGS genome.</title>
        <authorList>
            <person name="Nygaard S."/>
            <person name="Hu H."/>
            <person name="Boomsma J."/>
            <person name="Zhang G."/>
        </authorList>
    </citation>
    <scope>NUCLEOTIDE SEQUENCE [LARGE SCALE GENOMIC DNA]</scope>
    <source>
        <strain evidence="2">MS0001</strain>
        <tissue evidence="2">Whole body</tissue>
    </source>
</reference>
<keyword evidence="3" id="KW-1185">Reference proteome</keyword>
<proteinExistence type="predicted"/>
<organism evidence="2 3">
    <name type="scientific">Cyphomyrmex costatus</name>
    <dbReference type="NCBI Taxonomy" id="456900"/>
    <lineage>
        <taxon>Eukaryota</taxon>
        <taxon>Metazoa</taxon>
        <taxon>Ecdysozoa</taxon>
        <taxon>Arthropoda</taxon>
        <taxon>Hexapoda</taxon>
        <taxon>Insecta</taxon>
        <taxon>Pterygota</taxon>
        <taxon>Neoptera</taxon>
        <taxon>Endopterygota</taxon>
        <taxon>Hymenoptera</taxon>
        <taxon>Apocrita</taxon>
        <taxon>Aculeata</taxon>
        <taxon>Formicoidea</taxon>
        <taxon>Formicidae</taxon>
        <taxon>Myrmicinae</taxon>
        <taxon>Cyphomyrmex</taxon>
    </lineage>
</organism>
<dbReference type="AlphaFoldDB" id="A0A195CS03"/>
<feature type="region of interest" description="Disordered" evidence="1">
    <location>
        <begin position="109"/>
        <end position="132"/>
    </location>
</feature>
<evidence type="ECO:0000256" key="1">
    <source>
        <dbReference type="SAM" id="MobiDB-lite"/>
    </source>
</evidence>
<gene>
    <name evidence="2" type="ORF">ALC62_05645</name>
</gene>
<name>A0A195CS03_9HYME</name>